<dbReference type="SUPFAM" id="SSF50084">
    <property type="entry name" value="Myosin S1 fragment, N-terminal domain"/>
    <property type="match status" value="1"/>
</dbReference>
<dbReference type="CTD" id="35680"/>
<keyword evidence="5 7" id="KW-0505">Motor protein</keyword>
<dbReference type="GO" id="GO:0048731">
    <property type="term" value="P:system development"/>
    <property type="evidence" value="ECO:0007669"/>
    <property type="project" value="UniProtKB-ARBA"/>
</dbReference>
<dbReference type="Proteomes" id="UP000694867">
    <property type="component" value="Unplaced"/>
</dbReference>
<dbReference type="GO" id="GO:0048513">
    <property type="term" value="P:animal organ development"/>
    <property type="evidence" value="ECO:0007669"/>
    <property type="project" value="UniProtKB-ARBA"/>
</dbReference>
<dbReference type="Gene3D" id="1.20.58.530">
    <property type="match status" value="1"/>
</dbReference>
<dbReference type="SUPFAM" id="SSF52540">
    <property type="entry name" value="P-loop containing nucleoside triphosphate hydrolases"/>
    <property type="match status" value="2"/>
</dbReference>
<evidence type="ECO:0000259" key="10">
    <source>
        <dbReference type="PROSITE" id="PS51456"/>
    </source>
</evidence>
<dbReference type="Gene3D" id="3.40.850.10">
    <property type="entry name" value="Kinesin motor domain"/>
    <property type="match status" value="1"/>
</dbReference>
<keyword evidence="3 7" id="KW-0067">ATP-binding</keyword>
<dbReference type="InterPro" id="IPR001609">
    <property type="entry name" value="Myosin_head_motor_dom-like"/>
</dbReference>
<dbReference type="GO" id="GO:0016020">
    <property type="term" value="C:membrane"/>
    <property type="evidence" value="ECO:0007669"/>
    <property type="project" value="TreeGrafter"/>
</dbReference>
<dbReference type="Gene3D" id="1.20.5.190">
    <property type="match status" value="3"/>
</dbReference>
<keyword evidence="11" id="KW-1185">Reference proteome</keyword>
<dbReference type="InterPro" id="IPR000048">
    <property type="entry name" value="IQ_motif_EF-hand-BS"/>
</dbReference>
<feature type="region of interest" description="Actin-binding" evidence="7">
    <location>
        <begin position="621"/>
        <end position="643"/>
    </location>
</feature>
<dbReference type="PANTHER" id="PTHR13140:SF706">
    <property type="entry name" value="DILUTE CLASS UNCONVENTIONAL MYOSIN, ISOFORM C"/>
    <property type="match status" value="1"/>
</dbReference>
<dbReference type="SMART" id="SM00242">
    <property type="entry name" value="MYSc"/>
    <property type="match status" value="1"/>
</dbReference>
<gene>
    <name evidence="12" type="primary">LOC100898540</name>
</gene>
<feature type="region of interest" description="Disordered" evidence="9">
    <location>
        <begin position="1056"/>
        <end position="1102"/>
    </location>
</feature>
<dbReference type="Pfam" id="PF00612">
    <property type="entry name" value="IQ"/>
    <property type="match status" value="4"/>
</dbReference>
<dbReference type="Gene3D" id="6.20.240.20">
    <property type="match status" value="1"/>
</dbReference>
<dbReference type="PANTHER" id="PTHR13140">
    <property type="entry name" value="MYOSIN"/>
    <property type="match status" value="1"/>
</dbReference>
<evidence type="ECO:0000256" key="4">
    <source>
        <dbReference type="ARBA" id="ARBA00023123"/>
    </source>
</evidence>
<dbReference type="PROSITE" id="PS51456">
    <property type="entry name" value="MYOSIN_MOTOR"/>
    <property type="match status" value="1"/>
</dbReference>
<dbReference type="KEGG" id="goe:100898540"/>
<keyword evidence="2 7" id="KW-0547">Nucleotide-binding</keyword>
<feature type="coiled-coil region" evidence="8">
    <location>
        <begin position="1279"/>
        <end position="1313"/>
    </location>
</feature>
<evidence type="ECO:0000256" key="5">
    <source>
        <dbReference type="ARBA" id="ARBA00023175"/>
    </source>
</evidence>
<evidence type="ECO:0000256" key="8">
    <source>
        <dbReference type="SAM" id="Coils"/>
    </source>
</evidence>
<evidence type="ECO:0000256" key="1">
    <source>
        <dbReference type="ARBA" id="ARBA00008314"/>
    </source>
</evidence>
<dbReference type="GO" id="GO:0005524">
    <property type="term" value="F:ATP binding"/>
    <property type="evidence" value="ECO:0007669"/>
    <property type="project" value="UniProtKB-UniRule"/>
</dbReference>
<sequence>MTSKELYTKGCRVWTADRELIWRSAQLTSDWDENRLELEFEDGTTQLLPIKDVEDLPFIRNPDILVGSNDLTALSYLHEPAVLHNLQVRFCDKNIIYTYCGIVLVAINPYESLDIYNETAVWAYRGASMGDLDPHIYAISEEAYTKMEREGRNQSIIVSGESGAGKTVSAKYAMRFFATVGGESSESRIEAKVIASNPIMEAIGNAKTTRNDNSSRFGKYIQIDFNEKHMIVGAHMRTYLLEKSRVVFQADDERNYHIFYQLCAAGSAIPELKHLRLKNCNDFRYINQGQCPTIRDVDDLALFKSFTESLSTLQFSKDDQSSMFKVIASVLHLGNICFVKGDGGSRIDFDQENFGAFCDLLQIEKEKVKQALCVIRVQIGRELVTKHQKPQEASTSRDALAKHMYAILFDWIVESVNKALGGREKRKHFIGVLDIYGFETFQRNSFEQFCINYANEKLQQQFNQHVFKLEQEEYAREAITWSYIDFYDNQPCINLIESKLGILDLLDEECRLPKGSDEQWCQKLYTQCKESDHFKKPKFSQEKFIVGHFAGEVDYDCHGFKEKNMDTILEDQLEMLASARLPFAAALFKKPVAPKSSSQHPSTGSQKQNKMTVGSQFRQSLNLLMETLNATTPHYVRCIKPNDDKAAFVFNPHRATQQLRACGVLETVRISAAGFPSRWTYAEFMQRYRMLASSKMLKKDDQKQNCAYILDLLLKDPDKFQFGKTKIFFRAGQVAYMEKLRGDKLNRAAITIQKVVKGFVYRRRYLRKINALRGIQRYGRGLLARRKARHLRETAAAIKIQKAVRGFVARRKYQKMRQLSLRLQCFARGYLARQRYLALRQNKAAVVIQKFARGFLERRRYARTMRKIILCQSAVRRFLAKKLRKRMKEEEKKAEHWKTQYKGLENKIISQKQEMIDLTRARNEAQNKVMVIETQMKEKVRTLEELLRVANDRNKEYEERINALNEALEGSRKGEMDANDKIQAMESEIQSLKLITKESSAAKESFVAALVSDPMLNSATIENKFASEKRLLVKELEELRTDYQRLHEERDQIVSKIYGDPGSSPSNTLRVHHHKRTSSDISAISDQGRDEDDNGYGTVSRKGSRREDITTILKFEQRVKDLEAQKEELQKQLELNQQLGKPSTKDMLEINDLLRENAELKPSLKSMSVAEGDDNYRTVATEKPKQLLDELWSFLNSRLGEKISDELHGEIYMAFETQKLMLNQTENELRATKMSAHENELGLKGEIRQLREHNNQFQQIISSDMSPSEKSTTFLQGEIARLSRENVDLREKYERAIEQVRRLKRQSKSVQLSHTDYADSNLTSGQLLKICQMYTPLEGYEESFSPKFISKLQEYIRKTYPKDNSKDYLIDTKARFPVRFRYIPSDVQLETVTVPEVLNLHMLKRI</sequence>
<evidence type="ECO:0000256" key="3">
    <source>
        <dbReference type="ARBA" id="ARBA00022840"/>
    </source>
</evidence>
<comment type="similarity">
    <text evidence="1 7">Belongs to the TRAFAC class myosin-kinesin ATPase superfamily. Myosin family.</text>
</comment>
<protein>
    <submittedName>
        <fullName evidence="12">Unconventional myosin-Va</fullName>
    </submittedName>
</protein>
<feature type="coiled-coil region" evidence="8">
    <location>
        <begin position="1112"/>
        <end position="1139"/>
    </location>
</feature>
<reference evidence="12" key="1">
    <citation type="submission" date="2025-08" db="UniProtKB">
        <authorList>
            <consortium name="RefSeq"/>
        </authorList>
    </citation>
    <scope>IDENTIFICATION</scope>
</reference>
<feature type="binding site" evidence="7">
    <location>
        <begin position="160"/>
        <end position="167"/>
    </location>
    <ligand>
        <name>ATP</name>
        <dbReference type="ChEBI" id="CHEBI:30616"/>
    </ligand>
</feature>
<dbReference type="CDD" id="cd01380">
    <property type="entry name" value="MYSc_Myo5"/>
    <property type="match status" value="1"/>
</dbReference>
<evidence type="ECO:0000313" key="12">
    <source>
        <dbReference type="RefSeq" id="XP_028966308.1"/>
    </source>
</evidence>
<dbReference type="Gene3D" id="1.10.10.820">
    <property type="match status" value="1"/>
</dbReference>
<dbReference type="GeneID" id="100898540"/>
<dbReference type="InterPro" id="IPR027417">
    <property type="entry name" value="P-loop_NTPase"/>
</dbReference>
<feature type="region of interest" description="Disordered" evidence="9">
    <location>
        <begin position="592"/>
        <end position="612"/>
    </location>
</feature>
<evidence type="ECO:0000256" key="6">
    <source>
        <dbReference type="ARBA" id="ARBA00023203"/>
    </source>
</evidence>
<dbReference type="RefSeq" id="XP_028966308.1">
    <property type="nucleotide sequence ID" value="XM_029110475.1"/>
</dbReference>
<dbReference type="PRINTS" id="PR00193">
    <property type="entry name" value="MYOSINHEAVY"/>
</dbReference>
<accession>A0AAJ7SCP1</accession>
<dbReference type="GO" id="GO:0005737">
    <property type="term" value="C:cytoplasm"/>
    <property type="evidence" value="ECO:0007669"/>
    <property type="project" value="UniProtKB-ARBA"/>
</dbReference>
<dbReference type="InterPro" id="IPR036103">
    <property type="entry name" value="MYSc_Myo5"/>
</dbReference>
<evidence type="ECO:0000256" key="2">
    <source>
        <dbReference type="ARBA" id="ARBA00022741"/>
    </source>
</evidence>
<feature type="coiled-coil region" evidence="8">
    <location>
        <begin position="880"/>
        <end position="974"/>
    </location>
</feature>
<dbReference type="GO" id="GO:0009888">
    <property type="term" value="P:tissue development"/>
    <property type="evidence" value="ECO:0007669"/>
    <property type="project" value="UniProtKB-ARBA"/>
</dbReference>
<dbReference type="InterPro" id="IPR036961">
    <property type="entry name" value="Kinesin_motor_dom_sf"/>
</dbReference>
<proteinExistence type="inferred from homology"/>
<dbReference type="GO" id="GO:0000146">
    <property type="term" value="F:microfilament motor activity"/>
    <property type="evidence" value="ECO:0007669"/>
    <property type="project" value="TreeGrafter"/>
</dbReference>
<evidence type="ECO:0000256" key="7">
    <source>
        <dbReference type="PROSITE-ProRule" id="PRU00782"/>
    </source>
</evidence>
<dbReference type="GO" id="GO:0007015">
    <property type="term" value="P:actin filament organization"/>
    <property type="evidence" value="ECO:0007669"/>
    <property type="project" value="TreeGrafter"/>
</dbReference>
<keyword evidence="4 7" id="KW-0518">Myosin</keyword>
<keyword evidence="8" id="KW-0175">Coiled coil</keyword>
<evidence type="ECO:0000256" key="9">
    <source>
        <dbReference type="SAM" id="MobiDB-lite"/>
    </source>
</evidence>
<name>A0AAJ7SCP1_9ACAR</name>
<feature type="compositionally biased region" description="Polar residues" evidence="9">
    <location>
        <begin position="595"/>
        <end position="612"/>
    </location>
</feature>
<dbReference type="Pfam" id="PF00063">
    <property type="entry name" value="Myosin_head"/>
    <property type="match status" value="1"/>
</dbReference>
<organism evidence="11 12">
    <name type="scientific">Galendromus occidentalis</name>
    <name type="common">western predatory mite</name>
    <dbReference type="NCBI Taxonomy" id="34638"/>
    <lineage>
        <taxon>Eukaryota</taxon>
        <taxon>Metazoa</taxon>
        <taxon>Ecdysozoa</taxon>
        <taxon>Arthropoda</taxon>
        <taxon>Chelicerata</taxon>
        <taxon>Arachnida</taxon>
        <taxon>Acari</taxon>
        <taxon>Parasitiformes</taxon>
        <taxon>Mesostigmata</taxon>
        <taxon>Gamasina</taxon>
        <taxon>Phytoseioidea</taxon>
        <taxon>Phytoseiidae</taxon>
        <taxon>Typhlodrominae</taxon>
        <taxon>Galendromus</taxon>
    </lineage>
</organism>
<dbReference type="SMART" id="SM00015">
    <property type="entry name" value="IQ"/>
    <property type="match status" value="6"/>
</dbReference>
<keyword evidence="6 7" id="KW-0009">Actin-binding</keyword>
<feature type="coiled-coil region" evidence="8">
    <location>
        <begin position="1029"/>
        <end position="1056"/>
    </location>
</feature>
<evidence type="ECO:0000313" key="11">
    <source>
        <dbReference type="Proteomes" id="UP000694867"/>
    </source>
</evidence>
<dbReference type="Gene3D" id="1.20.120.720">
    <property type="entry name" value="Myosin VI head, motor domain, U50 subdomain"/>
    <property type="match status" value="1"/>
</dbReference>
<dbReference type="GO" id="GO:0051015">
    <property type="term" value="F:actin filament binding"/>
    <property type="evidence" value="ECO:0007669"/>
    <property type="project" value="TreeGrafter"/>
</dbReference>
<dbReference type="FunFam" id="1.10.10.820:FF:000001">
    <property type="entry name" value="Myosin heavy chain"/>
    <property type="match status" value="1"/>
</dbReference>
<dbReference type="GO" id="GO:0016459">
    <property type="term" value="C:myosin complex"/>
    <property type="evidence" value="ECO:0007669"/>
    <property type="project" value="UniProtKB-KW"/>
</dbReference>
<dbReference type="PROSITE" id="PS50096">
    <property type="entry name" value="IQ"/>
    <property type="match status" value="5"/>
</dbReference>
<feature type="domain" description="Myosin motor" evidence="10">
    <location>
        <begin position="66"/>
        <end position="742"/>
    </location>
</feature>